<comment type="caution">
    <text evidence="3">The sequence shown here is derived from an EMBL/GenBank/DDBJ whole genome shotgun (WGS) entry which is preliminary data.</text>
</comment>
<proteinExistence type="predicted"/>
<reference evidence="4" key="1">
    <citation type="journal article" date="2019" name="Int. J. Syst. Evol. Microbiol.">
        <title>The Global Catalogue of Microorganisms (GCM) 10K type strain sequencing project: providing services to taxonomists for standard genome sequencing and annotation.</title>
        <authorList>
            <consortium name="The Broad Institute Genomics Platform"/>
            <consortium name="The Broad Institute Genome Sequencing Center for Infectious Disease"/>
            <person name="Wu L."/>
            <person name="Ma J."/>
        </authorList>
    </citation>
    <scope>NUCLEOTIDE SEQUENCE [LARGE SCALE GENOMIC DNA]</scope>
    <source>
        <strain evidence="4">TISTR 1827</strain>
    </source>
</reference>
<evidence type="ECO:0000256" key="1">
    <source>
        <dbReference type="ARBA" id="ARBA00022612"/>
    </source>
</evidence>
<evidence type="ECO:0000313" key="4">
    <source>
        <dbReference type="Proteomes" id="UP001597493"/>
    </source>
</evidence>
<keyword evidence="4" id="KW-1185">Reference proteome</keyword>
<dbReference type="PANTHER" id="PTHR37813">
    <property type="entry name" value="FELS-2 PROPHAGE PROTEIN"/>
    <property type="match status" value="1"/>
</dbReference>
<evidence type="ECO:0000259" key="2">
    <source>
        <dbReference type="Pfam" id="PF10145"/>
    </source>
</evidence>
<dbReference type="Pfam" id="PF10145">
    <property type="entry name" value="PhageMin_Tail"/>
    <property type="match status" value="1"/>
</dbReference>
<feature type="non-terminal residue" evidence="3">
    <location>
        <position position="222"/>
    </location>
</feature>
<protein>
    <submittedName>
        <fullName evidence="3">Phage tail tape measure protein</fullName>
    </submittedName>
</protein>
<feature type="domain" description="Phage tail tape measure protein" evidence="2">
    <location>
        <begin position="87"/>
        <end position="221"/>
    </location>
</feature>
<dbReference type="Proteomes" id="UP001597493">
    <property type="component" value="Unassembled WGS sequence"/>
</dbReference>
<gene>
    <name evidence="3" type="ORF">ACFSW5_18455</name>
</gene>
<dbReference type="EMBL" id="JBHUMY010000024">
    <property type="protein sequence ID" value="MFD2662242.1"/>
    <property type="molecule type" value="Genomic_DNA"/>
</dbReference>
<organism evidence="3 4">
    <name type="scientific">Paenibacillus thailandensis</name>
    <dbReference type="NCBI Taxonomy" id="393250"/>
    <lineage>
        <taxon>Bacteria</taxon>
        <taxon>Bacillati</taxon>
        <taxon>Bacillota</taxon>
        <taxon>Bacilli</taxon>
        <taxon>Bacillales</taxon>
        <taxon>Paenibacillaceae</taxon>
        <taxon>Paenibacillus</taxon>
    </lineage>
</organism>
<name>A0ABW5R109_9BACL</name>
<dbReference type="RefSeq" id="WP_379276237.1">
    <property type="nucleotide sequence ID" value="NZ_JBHUMY010000024.1"/>
</dbReference>
<keyword evidence="1" id="KW-1188">Viral release from host cell</keyword>
<dbReference type="InterPro" id="IPR010090">
    <property type="entry name" value="Phage_tape_meas"/>
</dbReference>
<accession>A0ABW5R109</accession>
<dbReference type="PANTHER" id="PTHR37813:SF1">
    <property type="entry name" value="FELS-2 PROPHAGE PROTEIN"/>
    <property type="match status" value="1"/>
</dbReference>
<evidence type="ECO:0000313" key="3">
    <source>
        <dbReference type="EMBL" id="MFD2662242.1"/>
    </source>
</evidence>
<sequence length="222" mass="22351">MSGLNLEYIISATDDFTKTFSKFESGLKGLEKTASSFTAVGAGLTAFGVGVAGGLGAAIKTGAEFDAQMSKVKAISGATAEEFEAMRNQALELGSSTSKSASEIASGFQEMAAMGFNATEVMGAMPGIIAASEASGADMAQVASVMASTLNSFSMEATEATRVADILAKTANISAADITDMQYALKYAAPSANALGISLEELSAAIGTIVNSGMQGEQAGTT</sequence>
<dbReference type="NCBIfam" id="TIGR01760">
    <property type="entry name" value="tape_meas_TP901"/>
    <property type="match status" value="1"/>
</dbReference>